<dbReference type="GO" id="GO:0004222">
    <property type="term" value="F:metalloendopeptidase activity"/>
    <property type="evidence" value="ECO:0007669"/>
    <property type="project" value="InterPro"/>
</dbReference>
<feature type="binding site" evidence="8">
    <location>
        <position position="247"/>
    </location>
    <ligand>
        <name>Ca(2+)</name>
        <dbReference type="ChEBI" id="CHEBI:29108"/>
        <label>3</label>
    </ligand>
</feature>
<dbReference type="GO" id="GO:0006508">
    <property type="term" value="P:proteolysis"/>
    <property type="evidence" value="ECO:0007669"/>
    <property type="project" value="UniProtKB-KW"/>
</dbReference>
<evidence type="ECO:0000256" key="7">
    <source>
        <dbReference type="PIRSR" id="PIRSR621190-1"/>
    </source>
</evidence>
<dbReference type="Pfam" id="PF01471">
    <property type="entry name" value="PG_binding_1"/>
    <property type="match status" value="1"/>
</dbReference>
<feature type="binding site" evidence="8">
    <location>
        <position position="278"/>
    </location>
    <ligand>
        <name>Zn(2+)</name>
        <dbReference type="ChEBI" id="CHEBI:29105"/>
        <label>2</label>
        <note>catalytic</note>
    </ligand>
</feature>
<dbReference type="InterPro" id="IPR021190">
    <property type="entry name" value="Pept_M10A"/>
</dbReference>
<dbReference type="InterPro" id="IPR036365">
    <property type="entry name" value="PGBD-like_sf"/>
</dbReference>
<organism evidence="12 13">
    <name type="scientific">Globodera pallida</name>
    <name type="common">Potato cyst nematode worm</name>
    <name type="synonym">Heterodera pallida</name>
    <dbReference type="NCBI Taxonomy" id="36090"/>
    <lineage>
        <taxon>Eukaryota</taxon>
        <taxon>Metazoa</taxon>
        <taxon>Ecdysozoa</taxon>
        <taxon>Nematoda</taxon>
        <taxon>Chromadorea</taxon>
        <taxon>Rhabditida</taxon>
        <taxon>Tylenchina</taxon>
        <taxon>Tylenchomorpha</taxon>
        <taxon>Tylenchoidea</taxon>
        <taxon>Heteroderidae</taxon>
        <taxon>Heteroderinae</taxon>
        <taxon>Globodera</taxon>
    </lineage>
</organism>
<feature type="short sequence motif" description="Cysteine switch" evidence="9">
    <location>
        <begin position="141"/>
        <end position="148"/>
    </location>
</feature>
<dbReference type="Pfam" id="PF00413">
    <property type="entry name" value="Peptidase_M10"/>
    <property type="match status" value="1"/>
</dbReference>
<dbReference type="SUPFAM" id="SSF47090">
    <property type="entry name" value="PGBD-like"/>
    <property type="match status" value="1"/>
</dbReference>
<name>A0A183CHL6_GLOPA</name>
<sequence>MMVEDGGRSFWNRRSMLTTTFFISIFLLFGTFSLFNAFSTDENSGSDDLLGDDDIISQLISDDDAKGYLNRFGYIDSSPSQESADEPRVYAQQQHRKTEDLIGGDLTLDSIRSAVRKFQEFAGLPSTGDLDNRTRKKMAQPRCGMQDVQMLTSADYVLKWRKRRVTYQLMHATDDIPEHMQKQALQLAFDAWSRVVPLDFSEASGYDTPDVKVLFARQSHGDPWPFDGRGGVLAHATFPQDGKLHFDDDENWVFMDGRKIGNHRFTDMYWVALHEIGHVLGLSHSNIETAIMAPFYQDPRDLVDWRGNYKTPKLTQDDTRAAQQIYGKRYGRIGTSSSADRSDGTPSVGGGRRKSATYDDRHGGFWSRLGKLFSSEDDNGNDANVNNNDDRPTHGSNGRNHNRPIDLENVYANFDQLYSKLLNLPTSENDNLAENFDAQLDQNLNSTLDAAILYSNIMEMLDQKLSTATEVSLVNMCNLWKFWRELGDIYVKNNKNQKEINEFAKVRDKIDLNGFECEENITNNRIYIRDLALANFSAILFLLQQKDEQNKWIKIGIADEYNIRKFSEFFDEEKMENETNFAYQLRPLLSMVREELTDDQIEELQMRNYIKFLNVQSSLLESNQARFILNILPFYQWYIYYK</sequence>
<feature type="binding site" evidence="8">
    <location>
        <position position="250"/>
    </location>
    <ligand>
        <name>Ca(2+)</name>
        <dbReference type="ChEBI" id="CHEBI:29108"/>
        <label>1</label>
    </ligand>
</feature>
<feature type="domain" description="Peptidase metallopeptidase" evidence="11">
    <location>
        <begin position="158"/>
        <end position="328"/>
    </location>
</feature>
<keyword evidence="3 8" id="KW-0479">Metal-binding</keyword>
<dbReference type="SMART" id="SM00235">
    <property type="entry name" value="ZnMc"/>
    <property type="match status" value="1"/>
</dbReference>
<evidence type="ECO:0000256" key="1">
    <source>
        <dbReference type="ARBA" id="ARBA00010370"/>
    </source>
</evidence>
<feature type="binding site" evidence="8">
    <location>
        <position position="220"/>
    </location>
    <ligand>
        <name>Zn(2+)</name>
        <dbReference type="ChEBI" id="CHEBI:29105"/>
        <label>1</label>
    </ligand>
</feature>
<evidence type="ECO:0000259" key="11">
    <source>
        <dbReference type="SMART" id="SM00235"/>
    </source>
</evidence>
<feature type="binding site" evidence="8">
    <location>
        <position position="235"/>
    </location>
    <ligand>
        <name>Zn(2+)</name>
        <dbReference type="ChEBI" id="CHEBI:29105"/>
        <label>1</label>
    </ligand>
</feature>
<feature type="active site" evidence="7">
    <location>
        <position position="275"/>
    </location>
</feature>
<dbReference type="GO" id="GO:0030198">
    <property type="term" value="P:extracellular matrix organization"/>
    <property type="evidence" value="ECO:0007669"/>
    <property type="project" value="TreeGrafter"/>
</dbReference>
<feature type="binding site" evidence="8">
    <location>
        <position position="292"/>
    </location>
    <ligand>
        <name>Zn(2+)</name>
        <dbReference type="ChEBI" id="CHEBI:29105"/>
        <label>2</label>
        <note>catalytic</note>
    </ligand>
</feature>
<comment type="cofactor">
    <cofactor evidence="8">
        <name>Ca(2+)</name>
        <dbReference type="ChEBI" id="CHEBI:29108"/>
    </cofactor>
    <text evidence="8">Can bind about 5 Ca(2+) ions per subunit.</text>
</comment>
<dbReference type="GO" id="GO:0031012">
    <property type="term" value="C:extracellular matrix"/>
    <property type="evidence" value="ECO:0007669"/>
    <property type="project" value="InterPro"/>
</dbReference>
<feature type="binding site" evidence="8">
    <location>
        <position position="222"/>
    </location>
    <ligand>
        <name>Zn(2+)</name>
        <dbReference type="ChEBI" id="CHEBI:29105"/>
        <label>1</label>
    </ligand>
</feature>
<reference evidence="12" key="2">
    <citation type="submission" date="2014-05" db="EMBL/GenBank/DDBJ databases">
        <title>The genome and life-stage specific transcriptomes of Globodera pallida elucidate key aspects of plant parasitism by a cyst nematode.</title>
        <authorList>
            <person name="Cotton J.A."/>
            <person name="Lilley C.J."/>
            <person name="Jones L.M."/>
            <person name="Kikuchi T."/>
            <person name="Reid A.J."/>
            <person name="Thorpe P."/>
            <person name="Tsai I.J."/>
            <person name="Beasley H."/>
            <person name="Blok V."/>
            <person name="Cock P.J.A."/>
            <person name="Van den Akker S.E."/>
            <person name="Holroyd N."/>
            <person name="Hunt M."/>
            <person name="Mantelin S."/>
            <person name="Naghra H."/>
            <person name="Pain A."/>
            <person name="Palomares-Rius J.E."/>
            <person name="Zarowiecki M."/>
            <person name="Berriman M."/>
            <person name="Jones J.T."/>
            <person name="Urwin P.E."/>
        </authorList>
    </citation>
    <scope>NUCLEOTIDE SEQUENCE [LARGE SCALE GENOMIC DNA]</scope>
    <source>
        <strain evidence="12">Lindley</strain>
    </source>
</reference>
<evidence type="ECO:0000256" key="4">
    <source>
        <dbReference type="ARBA" id="ARBA00022801"/>
    </source>
</evidence>
<comment type="cofactor">
    <cofactor evidence="8">
        <name>Zn(2+)</name>
        <dbReference type="ChEBI" id="CHEBI:29105"/>
    </cofactor>
    <text evidence="8">Binds 2 Zn(2+) ions per subunit.</text>
</comment>
<evidence type="ECO:0000256" key="5">
    <source>
        <dbReference type="ARBA" id="ARBA00022833"/>
    </source>
</evidence>
<feature type="region of interest" description="Disordered" evidence="10">
    <location>
        <begin position="330"/>
        <end position="356"/>
    </location>
</feature>
<dbReference type="InterPro" id="IPR001818">
    <property type="entry name" value="Pept_M10_metallopeptidase"/>
</dbReference>
<proteinExistence type="inferred from homology"/>
<reference evidence="13" key="3">
    <citation type="submission" date="2016-06" db="UniProtKB">
        <authorList>
            <consortium name="WormBaseParasite"/>
        </authorList>
    </citation>
    <scope>IDENTIFICATION</scope>
</reference>
<feature type="binding site" evidence="8">
    <location>
        <position position="210"/>
    </location>
    <ligand>
        <name>Ca(2+)</name>
        <dbReference type="ChEBI" id="CHEBI:29108"/>
        <label>2</label>
    </ligand>
</feature>
<dbReference type="CDD" id="cd04278">
    <property type="entry name" value="ZnMc_MMP"/>
    <property type="match status" value="1"/>
</dbReference>
<dbReference type="GO" id="GO:0030574">
    <property type="term" value="P:collagen catabolic process"/>
    <property type="evidence" value="ECO:0007669"/>
    <property type="project" value="TreeGrafter"/>
</dbReference>
<feature type="binding site" evidence="8">
    <location>
        <position position="227"/>
    </location>
    <ligand>
        <name>Ca(2+)</name>
        <dbReference type="ChEBI" id="CHEBI:29108"/>
        <label>3</label>
    </ligand>
</feature>
<evidence type="ECO:0000256" key="6">
    <source>
        <dbReference type="ARBA" id="ARBA00023049"/>
    </source>
</evidence>
<feature type="binding site" evidence="8">
    <location>
        <position position="274"/>
    </location>
    <ligand>
        <name>Zn(2+)</name>
        <dbReference type="ChEBI" id="CHEBI:29105"/>
        <label>2</label>
        <note>catalytic</note>
    </ligand>
</feature>
<feature type="binding site" evidence="8">
    <location>
        <position position="250"/>
    </location>
    <ligand>
        <name>Ca(2+)</name>
        <dbReference type="ChEBI" id="CHEBI:29108"/>
        <label>3</label>
    </ligand>
</feature>
<dbReference type="GO" id="GO:0005615">
    <property type="term" value="C:extracellular space"/>
    <property type="evidence" value="ECO:0007669"/>
    <property type="project" value="TreeGrafter"/>
</dbReference>
<dbReference type="GO" id="GO:0008270">
    <property type="term" value="F:zinc ion binding"/>
    <property type="evidence" value="ECO:0007669"/>
    <property type="project" value="InterPro"/>
</dbReference>
<dbReference type="Proteomes" id="UP000050741">
    <property type="component" value="Unassembled WGS sequence"/>
</dbReference>
<dbReference type="InterPro" id="IPR006026">
    <property type="entry name" value="Peptidase_Metallo"/>
</dbReference>
<dbReference type="WBParaSite" id="GPLIN_001237200">
    <property type="protein sequence ID" value="GPLIN_001237200"/>
    <property type="gene ID" value="GPLIN_001237200"/>
</dbReference>
<reference evidence="12" key="1">
    <citation type="submission" date="2013-12" db="EMBL/GenBank/DDBJ databases">
        <authorList>
            <person name="Aslett M."/>
        </authorList>
    </citation>
    <scope>NUCLEOTIDE SEQUENCE [LARGE SCALE GENOMIC DNA]</scope>
    <source>
        <strain evidence="12">Lindley</strain>
    </source>
</reference>
<feature type="binding site" evidence="8">
    <location>
        <position position="284"/>
    </location>
    <ligand>
        <name>Zn(2+)</name>
        <dbReference type="ChEBI" id="CHEBI:29105"/>
        <label>2</label>
        <note>catalytic</note>
    </ligand>
</feature>
<dbReference type="Gene3D" id="3.40.390.10">
    <property type="entry name" value="Collagenase (Catalytic Domain)"/>
    <property type="match status" value="1"/>
</dbReference>
<evidence type="ECO:0000313" key="12">
    <source>
        <dbReference type="Proteomes" id="UP000050741"/>
    </source>
</evidence>
<dbReference type="AlphaFoldDB" id="A0A183CHL6"/>
<keyword evidence="6" id="KW-0482">Metalloprotease</keyword>
<feature type="region of interest" description="Disordered" evidence="10">
    <location>
        <begin position="376"/>
        <end position="404"/>
    </location>
</feature>
<keyword evidence="5 8" id="KW-0862">Zinc</keyword>
<evidence type="ECO:0000256" key="3">
    <source>
        <dbReference type="ARBA" id="ARBA00022723"/>
    </source>
</evidence>
<dbReference type="PRINTS" id="PR00138">
    <property type="entry name" value="MATRIXIN"/>
</dbReference>
<evidence type="ECO:0000256" key="8">
    <source>
        <dbReference type="PIRSR" id="PIRSR621190-2"/>
    </source>
</evidence>
<feature type="binding site" description="in inhibited form" evidence="8">
    <location>
        <position position="143"/>
    </location>
    <ligand>
        <name>Zn(2+)</name>
        <dbReference type="ChEBI" id="CHEBI:29105"/>
        <label>2</label>
        <note>catalytic</note>
    </ligand>
</feature>
<protein>
    <submittedName>
        <fullName evidence="13">ZnMc domain-containing protein</fullName>
    </submittedName>
</protein>
<evidence type="ECO:0000256" key="2">
    <source>
        <dbReference type="ARBA" id="ARBA00022670"/>
    </source>
</evidence>
<dbReference type="SUPFAM" id="SSF55486">
    <property type="entry name" value="Metalloproteases ('zincins'), catalytic domain"/>
    <property type="match status" value="1"/>
</dbReference>
<keyword evidence="2" id="KW-0645">Protease</keyword>
<keyword evidence="4" id="KW-0378">Hydrolase</keyword>
<evidence type="ECO:0000256" key="9">
    <source>
        <dbReference type="PIRSR" id="PIRSR621190-5"/>
    </source>
</evidence>
<feature type="binding site" evidence="8">
    <location>
        <position position="175"/>
    </location>
    <ligand>
        <name>Ca(2+)</name>
        <dbReference type="ChEBI" id="CHEBI:29108"/>
        <label>1</label>
    </ligand>
</feature>
<feature type="binding site" evidence="8">
    <location>
        <position position="248"/>
    </location>
    <ligand>
        <name>Ca(2+)</name>
        <dbReference type="ChEBI" id="CHEBI:29108"/>
        <label>1</label>
    </ligand>
</feature>
<feature type="binding site" evidence="8">
    <location>
        <position position="245"/>
    </location>
    <ligand>
        <name>Zn(2+)</name>
        <dbReference type="ChEBI" id="CHEBI:29105"/>
        <label>1</label>
    </ligand>
</feature>
<evidence type="ECO:0000256" key="10">
    <source>
        <dbReference type="SAM" id="MobiDB-lite"/>
    </source>
</evidence>
<dbReference type="InterPro" id="IPR002477">
    <property type="entry name" value="Peptidoglycan-bd-like"/>
</dbReference>
<keyword evidence="12" id="KW-1185">Reference proteome</keyword>
<keyword evidence="8" id="KW-0106">Calcium</keyword>
<dbReference type="InterPro" id="IPR033739">
    <property type="entry name" value="M10A_MMP"/>
</dbReference>
<dbReference type="PANTHER" id="PTHR10201:SF329">
    <property type="entry name" value="MATRIX METALLOPROTEINASE-C"/>
    <property type="match status" value="1"/>
</dbReference>
<feature type="binding site" evidence="8">
    <location>
        <position position="228"/>
    </location>
    <ligand>
        <name>Ca(2+)</name>
        <dbReference type="ChEBI" id="CHEBI:29108"/>
        <label>3</label>
    </ligand>
</feature>
<comment type="similarity">
    <text evidence="1">Belongs to the peptidase M10A family.</text>
</comment>
<accession>A0A183CHL6</accession>
<evidence type="ECO:0000313" key="13">
    <source>
        <dbReference type="WBParaSite" id="GPLIN_001237200"/>
    </source>
</evidence>
<dbReference type="PANTHER" id="PTHR10201">
    <property type="entry name" value="MATRIX METALLOPROTEINASE"/>
    <property type="match status" value="1"/>
</dbReference>
<dbReference type="InterPro" id="IPR024079">
    <property type="entry name" value="MetalloPept_cat_dom_sf"/>
</dbReference>